<dbReference type="InterPro" id="IPR047170">
    <property type="entry name" value="PTN12/18/22"/>
</dbReference>
<dbReference type="SMART" id="SM00194">
    <property type="entry name" value="PTPc"/>
    <property type="match status" value="1"/>
</dbReference>
<evidence type="ECO:0000313" key="7">
    <source>
        <dbReference type="EMBL" id="KAK5637712.1"/>
    </source>
</evidence>
<keyword evidence="2" id="KW-0378">Hydrolase</keyword>
<keyword evidence="3" id="KW-0904">Protein phosphatase</keyword>
<keyword evidence="8" id="KW-1185">Reference proteome</keyword>
<evidence type="ECO:0000256" key="3">
    <source>
        <dbReference type="ARBA" id="ARBA00022912"/>
    </source>
</evidence>
<evidence type="ECO:0000256" key="1">
    <source>
        <dbReference type="ARBA" id="ARBA00013064"/>
    </source>
</evidence>
<dbReference type="InterPro" id="IPR000242">
    <property type="entry name" value="PTP_cat"/>
</dbReference>
<dbReference type="Pfam" id="PF00102">
    <property type="entry name" value="Y_phosphatase"/>
    <property type="match status" value="1"/>
</dbReference>
<proteinExistence type="inferred from homology"/>
<dbReference type="GO" id="GO:0005737">
    <property type="term" value="C:cytoplasm"/>
    <property type="evidence" value="ECO:0007669"/>
    <property type="project" value="TreeGrafter"/>
</dbReference>
<evidence type="ECO:0000259" key="5">
    <source>
        <dbReference type="PROSITE" id="PS50055"/>
    </source>
</evidence>
<dbReference type="EMBL" id="JAVRBK010000318">
    <property type="protein sequence ID" value="KAK5637712.1"/>
    <property type="molecule type" value="Genomic_DNA"/>
</dbReference>
<evidence type="ECO:0000259" key="6">
    <source>
        <dbReference type="PROSITE" id="PS50056"/>
    </source>
</evidence>
<dbReference type="PANTHER" id="PTHR45983:SF2">
    <property type="entry name" value="PROTEIN-TYROSINE-PHOSPHATASE"/>
    <property type="match status" value="1"/>
</dbReference>
<dbReference type="PROSITE" id="PS50055">
    <property type="entry name" value="TYR_PHOSPHATASE_PTP"/>
    <property type="match status" value="1"/>
</dbReference>
<dbReference type="PROSITE" id="PS00383">
    <property type="entry name" value="TYR_PHOSPHATASE_1"/>
    <property type="match status" value="1"/>
</dbReference>
<dbReference type="GO" id="GO:0005634">
    <property type="term" value="C:nucleus"/>
    <property type="evidence" value="ECO:0007669"/>
    <property type="project" value="TreeGrafter"/>
</dbReference>
<organism evidence="7 8">
    <name type="scientific">Pyrocoelia pectoralis</name>
    <dbReference type="NCBI Taxonomy" id="417401"/>
    <lineage>
        <taxon>Eukaryota</taxon>
        <taxon>Metazoa</taxon>
        <taxon>Ecdysozoa</taxon>
        <taxon>Arthropoda</taxon>
        <taxon>Hexapoda</taxon>
        <taxon>Insecta</taxon>
        <taxon>Pterygota</taxon>
        <taxon>Neoptera</taxon>
        <taxon>Endopterygota</taxon>
        <taxon>Coleoptera</taxon>
        <taxon>Polyphaga</taxon>
        <taxon>Elateriformia</taxon>
        <taxon>Elateroidea</taxon>
        <taxon>Lampyridae</taxon>
        <taxon>Lampyrinae</taxon>
        <taxon>Pyrocoelia</taxon>
    </lineage>
</organism>
<feature type="domain" description="Tyrosine specific protein phosphatases" evidence="6">
    <location>
        <begin position="192"/>
        <end position="269"/>
    </location>
</feature>
<reference evidence="7 8" key="1">
    <citation type="journal article" date="2024" name="Insects">
        <title>An Improved Chromosome-Level Genome Assembly of the Firefly Pyrocoelia pectoralis.</title>
        <authorList>
            <person name="Fu X."/>
            <person name="Meyer-Rochow V.B."/>
            <person name="Ballantyne L."/>
            <person name="Zhu X."/>
        </authorList>
    </citation>
    <scope>NUCLEOTIDE SEQUENCE [LARGE SCALE GENOMIC DNA]</scope>
    <source>
        <strain evidence="7">XCY_ONT2</strain>
    </source>
</reference>
<feature type="domain" description="Tyrosine-protein phosphatase" evidence="5">
    <location>
        <begin position="18"/>
        <end position="278"/>
    </location>
</feature>
<dbReference type="InterPro" id="IPR000387">
    <property type="entry name" value="Tyr_Pase_dom"/>
</dbReference>
<dbReference type="PROSITE" id="PS50056">
    <property type="entry name" value="TYR_PHOSPHATASE_2"/>
    <property type="match status" value="1"/>
</dbReference>
<comment type="similarity">
    <text evidence="4">Belongs to the protein-tyrosine phosphatase family. Non-receptor class 4 subfamily.</text>
</comment>
<accession>A0AAN7ZBL7</accession>
<dbReference type="AlphaFoldDB" id="A0AAN7ZBL7"/>
<evidence type="ECO:0000256" key="2">
    <source>
        <dbReference type="ARBA" id="ARBA00022801"/>
    </source>
</evidence>
<comment type="caution">
    <text evidence="7">The sequence shown here is derived from an EMBL/GenBank/DDBJ whole genome shotgun (WGS) entry which is preliminary data.</text>
</comment>
<dbReference type="GO" id="GO:0009653">
    <property type="term" value="P:anatomical structure morphogenesis"/>
    <property type="evidence" value="ECO:0007669"/>
    <property type="project" value="UniProtKB-ARBA"/>
</dbReference>
<dbReference type="PANTHER" id="PTHR45983">
    <property type="entry name" value="TYROSINE PHOSPHATSE N18, PUTATIVE-RELATED"/>
    <property type="match status" value="1"/>
</dbReference>
<dbReference type="EC" id="3.1.3.48" evidence="1"/>
<evidence type="ECO:0000313" key="8">
    <source>
        <dbReference type="Proteomes" id="UP001329430"/>
    </source>
</evidence>
<dbReference type="SMART" id="SM00404">
    <property type="entry name" value="PTPc_motif"/>
    <property type="match status" value="1"/>
</dbReference>
<dbReference type="SUPFAM" id="SSF52799">
    <property type="entry name" value="(Phosphotyrosine protein) phosphatases II"/>
    <property type="match status" value="1"/>
</dbReference>
<dbReference type="GO" id="GO:0048666">
    <property type="term" value="P:neuron development"/>
    <property type="evidence" value="ECO:0007669"/>
    <property type="project" value="UniProtKB-ARBA"/>
</dbReference>
<dbReference type="Proteomes" id="UP001329430">
    <property type="component" value="Unassembled WGS sequence"/>
</dbReference>
<sequence>MLKSDKNYPMAEGVTDVNRKKNRYKDILPYDNSRVILSEYPGVPGSDYINANYVRGSSGNQRAYIACQGPLPNTLVDYWRMIWETEVLVIVMACNEREAGKYKCESYWPVNTDETQQYGNITGKSISCLISINCILICYLISPYLVEHVKWRQVCPDFLVRTFKVKSDQEERTICQFHYTTWPDHGVPSSVTPILELVRLMRDVQSTESRPILVHCSAGCGRTGTLCSIDYVWALLRTGKLREDFSLFEIICDMRRQRTSMVQTLEQYILCYKAVATLFEQHLKLIDAHTYENIDLNGDPLAIEVSSLKNILDSIIQNNDNQSIENNYEDDNQSKDLDVQQCSKPQFQHQLEIQQSRSVKQHVPSEHVLRKQSNKSFTLNSAKLSVYKQQHLSLDDLELDDNTTLKVRMATLCQCSPAGRHFRSVPGSIASSAPSWRHSIWT</sequence>
<dbReference type="InterPro" id="IPR029021">
    <property type="entry name" value="Prot-tyrosine_phosphatase-like"/>
</dbReference>
<name>A0AAN7ZBL7_9COLE</name>
<protein>
    <recommendedName>
        <fullName evidence="1">protein-tyrosine-phosphatase</fullName>
        <ecNumber evidence="1">3.1.3.48</ecNumber>
    </recommendedName>
</protein>
<dbReference type="InterPro" id="IPR016130">
    <property type="entry name" value="Tyr_Pase_AS"/>
</dbReference>
<dbReference type="PRINTS" id="PR00700">
    <property type="entry name" value="PRTYPHPHTASE"/>
</dbReference>
<dbReference type="GO" id="GO:0004726">
    <property type="term" value="F:non-membrane spanning protein tyrosine phosphatase activity"/>
    <property type="evidence" value="ECO:0007669"/>
    <property type="project" value="InterPro"/>
</dbReference>
<gene>
    <name evidence="7" type="ORF">RI129_000127</name>
</gene>
<dbReference type="InterPro" id="IPR003595">
    <property type="entry name" value="Tyr_Pase_cat"/>
</dbReference>
<dbReference type="Gene3D" id="3.90.190.10">
    <property type="entry name" value="Protein tyrosine phosphatase superfamily"/>
    <property type="match status" value="1"/>
</dbReference>
<evidence type="ECO:0000256" key="4">
    <source>
        <dbReference type="ARBA" id="ARBA00034734"/>
    </source>
</evidence>